<accession>A0A124E1Q2</accession>
<dbReference type="EMBL" id="BCSY01000035">
    <property type="protein sequence ID" value="GAS94399.1"/>
    <property type="molecule type" value="Genomic_DNA"/>
</dbReference>
<dbReference type="OrthoDB" id="2115490at201174"/>
<evidence type="ECO:0000313" key="2">
    <source>
        <dbReference type="Proteomes" id="UP000069443"/>
    </source>
</evidence>
<dbReference type="STRING" id="228230.RMCC_1365"/>
<proteinExistence type="predicted"/>
<sequence length="135" mass="14845">MNAPDAITSDVLVRVWEPNLRDEGARFAGTTVRRDITFQARVSGSLDAEQITMPGMVVIGQGAEPSGRNAVDVVASAIPHQIAFTILATPELIWQPLSFSRDIVGAYHFECVPYVEWKRVVLRNEPTLKGTPDAR</sequence>
<organism evidence="1 2">
    <name type="scientific">Mycolicibacterium canariasense</name>
    <name type="common">Mycobacterium canariasense</name>
    <dbReference type="NCBI Taxonomy" id="228230"/>
    <lineage>
        <taxon>Bacteria</taxon>
        <taxon>Bacillati</taxon>
        <taxon>Actinomycetota</taxon>
        <taxon>Actinomycetes</taxon>
        <taxon>Mycobacteriales</taxon>
        <taxon>Mycobacteriaceae</taxon>
        <taxon>Mycolicibacterium</taxon>
    </lineage>
</organism>
<keyword evidence="2" id="KW-1185">Reference proteome</keyword>
<protein>
    <submittedName>
        <fullName evidence="1">Uncharacterized protein</fullName>
    </submittedName>
</protein>
<dbReference type="AlphaFoldDB" id="A0A124E1Q2"/>
<reference evidence="2" key="2">
    <citation type="submission" date="2016-02" db="EMBL/GenBank/DDBJ databases">
        <title>Draft genome sequence of five rapidly growing Mycobacterium species.</title>
        <authorList>
            <person name="Katahira K."/>
            <person name="Gotou Y."/>
            <person name="Iida K."/>
            <person name="Ogura Y."/>
            <person name="Hayashi T."/>
        </authorList>
    </citation>
    <scope>NUCLEOTIDE SEQUENCE [LARGE SCALE GENOMIC DNA]</scope>
    <source>
        <strain evidence="2">JCM15298</strain>
    </source>
</reference>
<name>A0A124E1Q2_MYCCR</name>
<reference evidence="2" key="1">
    <citation type="journal article" date="2016" name="Genome Announc.">
        <title>Draft Genome Sequences of Five Rapidly Growing Mycobacterium Species, M. thermoresistibile, M. fortuitum subsp. acetamidolyticum, M. canariasense, M. brisbanense, and M. novocastrense.</title>
        <authorList>
            <person name="Katahira K."/>
            <person name="Ogura Y."/>
            <person name="Gotoh Y."/>
            <person name="Hayashi T."/>
        </authorList>
    </citation>
    <scope>NUCLEOTIDE SEQUENCE [LARGE SCALE GENOMIC DNA]</scope>
    <source>
        <strain evidence="2">JCM15298</strain>
    </source>
</reference>
<dbReference type="RefSeq" id="WP_131805233.1">
    <property type="nucleotide sequence ID" value="NZ_BCSY01000035.1"/>
</dbReference>
<evidence type="ECO:0000313" key="1">
    <source>
        <dbReference type="EMBL" id="GAS94399.1"/>
    </source>
</evidence>
<gene>
    <name evidence="1" type="ORF">RMCC_1365</name>
</gene>
<comment type="caution">
    <text evidence="1">The sequence shown here is derived from an EMBL/GenBank/DDBJ whole genome shotgun (WGS) entry which is preliminary data.</text>
</comment>
<dbReference type="Proteomes" id="UP000069443">
    <property type="component" value="Unassembled WGS sequence"/>
</dbReference>